<sequence length="100" mass="11227">MTTHDHPFPSVPLPVPLHMPPRLPHPARPRRCLTFAHRRPPRRALLPASQPASTAIRPLPPSKKHLQPHPLFRPLSATSACRFFQCSCCSLMLSTLVFSI</sequence>
<reference evidence="2 3" key="1">
    <citation type="journal article" date="2018" name="Front. Microbiol.">
        <title>Genome-Wide Analysis of Corynespora cassiicola Leaf Fall Disease Putative Effectors.</title>
        <authorList>
            <person name="Lopez D."/>
            <person name="Ribeiro S."/>
            <person name="Label P."/>
            <person name="Fumanal B."/>
            <person name="Venisse J.S."/>
            <person name="Kohler A."/>
            <person name="de Oliveira R.R."/>
            <person name="Labutti K."/>
            <person name="Lipzen A."/>
            <person name="Lail K."/>
            <person name="Bauer D."/>
            <person name="Ohm R.A."/>
            <person name="Barry K.W."/>
            <person name="Spatafora J."/>
            <person name="Grigoriev I.V."/>
            <person name="Martin F.M."/>
            <person name="Pujade-Renaud V."/>
        </authorList>
    </citation>
    <scope>NUCLEOTIDE SEQUENCE [LARGE SCALE GENOMIC DNA]</scope>
    <source>
        <strain evidence="2 3">Philippines</strain>
    </source>
</reference>
<keyword evidence="3" id="KW-1185">Reference proteome</keyword>
<gene>
    <name evidence="2" type="ORF">BS50DRAFT_50064</name>
</gene>
<evidence type="ECO:0000313" key="2">
    <source>
        <dbReference type="EMBL" id="PSN65044.1"/>
    </source>
</evidence>
<feature type="compositionally biased region" description="Low complexity" evidence="1">
    <location>
        <begin position="43"/>
        <end position="52"/>
    </location>
</feature>
<feature type="region of interest" description="Disordered" evidence="1">
    <location>
        <begin position="1"/>
        <end position="23"/>
    </location>
</feature>
<protein>
    <submittedName>
        <fullName evidence="2">Uncharacterized protein</fullName>
    </submittedName>
</protein>
<accession>A0A2T2NHZ1</accession>
<organism evidence="2 3">
    <name type="scientific">Corynespora cassiicola Philippines</name>
    <dbReference type="NCBI Taxonomy" id="1448308"/>
    <lineage>
        <taxon>Eukaryota</taxon>
        <taxon>Fungi</taxon>
        <taxon>Dikarya</taxon>
        <taxon>Ascomycota</taxon>
        <taxon>Pezizomycotina</taxon>
        <taxon>Dothideomycetes</taxon>
        <taxon>Pleosporomycetidae</taxon>
        <taxon>Pleosporales</taxon>
        <taxon>Corynesporascaceae</taxon>
        <taxon>Corynespora</taxon>
    </lineage>
</organism>
<feature type="region of interest" description="Disordered" evidence="1">
    <location>
        <begin position="43"/>
        <end position="63"/>
    </location>
</feature>
<dbReference type="EMBL" id="KZ678137">
    <property type="protein sequence ID" value="PSN65044.1"/>
    <property type="molecule type" value="Genomic_DNA"/>
</dbReference>
<evidence type="ECO:0000313" key="3">
    <source>
        <dbReference type="Proteomes" id="UP000240883"/>
    </source>
</evidence>
<dbReference type="Proteomes" id="UP000240883">
    <property type="component" value="Unassembled WGS sequence"/>
</dbReference>
<evidence type="ECO:0000256" key="1">
    <source>
        <dbReference type="SAM" id="MobiDB-lite"/>
    </source>
</evidence>
<feature type="compositionally biased region" description="Pro residues" evidence="1">
    <location>
        <begin position="9"/>
        <end position="23"/>
    </location>
</feature>
<dbReference type="AlphaFoldDB" id="A0A2T2NHZ1"/>
<proteinExistence type="predicted"/>
<name>A0A2T2NHZ1_CORCC</name>